<gene>
    <name evidence="6" type="primary">ebdA2</name>
    <name evidence="5" type="synonym">etbA2</name>
    <name evidence="3" type="synonym">etbAb1</name>
    <name evidence="4" type="synonym">etbAb2</name>
    <name evidence="3" type="ordered locus">RHA1_ro10134</name>
    <name evidence="4" type="ordered locus">RHA1_ro10144</name>
</gene>
<dbReference type="OrthoDB" id="3212009at2"/>
<dbReference type="SUPFAM" id="SSF54427">
    <property type="entry name" value="NTF2-like"/>
    <property type="match status" value="1"/>
</dbReference>
<evidence type="ECO:0000313" key="7">
    <source>
        <dbReference type="Proteomes" id="UP000008710"/>
    </source>
</evidence>
<reference evidence="3" key="5">
    <citation type="journal article" date="2010" name="J. Bacteriol.">
        <title>Dual two-component regulatory systems are involved in aromatic compound degradation in a polychlorinated-biphenyl degrader, Rhodococcus jostii RHA1.</title>
        <authorList>
            <person name="Takeda H."/>
            <person name="Shimodaira J."/>
            <person name="Yukawa K."/>
            <person name="Hara N."/>
            <person name="Kasai D."/>
            <person name="Miyauchi K."/>
            <person name="Masai E."/>
            <person name="Fukuda M."/>
        </authorList>
    </citation>
    <scope>NUCLEOTIDE SEQUENCE</scope>
    <source>
        <strain evidence="3">RHA1</strain>
        <plasmid evidence="3">pRHL2</plasmid>
    </source>
</reference>
<dbReference type="EMBL" id="CP000433">
    <property type="protein sequence ID" value="ABH00337.1"/>
    <property type="molecule type" value="Genomic_DNA"/>
</dbReference>
<dbReference type="EMBL" id="AB120956">
    <property type="protein sequence ID" value="BAC92719.1"/>
    <property type="molecule type" value="Genomic_DNA"/>
</dbReference>
<sequence length="182" mass="21699">MTSTAAINDVATRPSLALISELEQTLYREARLLDQERHDEWMAMLAEDLFYYMPGVQTRYRNDTTDTVNDLSRMAYYNDDLDMIFTRVERLKTGTAWSEDPPTRYQHLITNIEVELTDRPNEYRVYSNFFAFRSRNERDEDRPLVGSREDTWRHKDGDYLLVKRIITPKWNTLLSKNLNIFL</sequence>
<dbReference type="PANTHER" id="PTHR41534">
    <property type="entry name" value="BLR3401 PROTEIN"/>
    <property type="match status" value="1"/>
</dbReference>
<dbReference type="RefSeq" id="WP_011599996.1">
    <property type="nucleotide sequence ID" value="NC_008270.1"/>
</dbReference>
<protein>
    <submittedName>
        <fullName evidence="6">Ethylbenzene dioxygenase beta subunit</fullName>
        <ecNumber evidence="3">1.14.12.18</ecNumber>
    </submittedName>
</protein>
<dbReference type="CDD" id="cd00667">
    <property type="entry name" value="ring_hydroxylating_dioxygenases_beta"/>
    <property type="match status" value="1"/>
</dbReference>
<comment type="similarity">
    <text evidence="1">Belongs to the bacterial ring-hydroxylating dioxygenase beta subunit family.</text>
</comment>
<name>Q75WN4_RHOJR</name>
<dbReference type="EC" id="1.14.12.18" evidence="3"/>
<reference evidence="3" key="4">
    <citation type="submission" date="2006-07" db="EMBL/GenBank/DDBJ databases">
        <authorList>
            <person name="McLeod M.P."/>
            <person name="Warren R.L."/>
            <person name="Araki N."/>
            <person name="Hsiao W.W.L."/>
            <person name="Myhre M."/>
            <person name="Fernandes C."/>
            <person name="Miyazawa D."/>
            <person name="Wong W."/>
            <person name="Lillquist A.L."/>
            <person name="Wang D."/>
            <person name="Dosanjh M."/>
            <person name="Petrescu A."/>
            <person name="Morin R.D."/>
            <person name="Yang G."/>
            <person name="Stott J.M."/>
            <person name="Schein J.E."/>
            <person name="Shin H."/>
            <person name="Smailus D."/>
            <person name="Siddiqui A.S."/>
            <person name="Marra M.A."/>
            <person name="Jones S.J.M."/>
            <person name="Holt R."/>
            <person name="Brinkman F.S.L."/>
            <person name="Miyauchi K."/>
            <person name="Fukuda M."/>
            <person name="Davies J.E."/>
            <person name="Mohn W.W."/>
            <person name="Eltis L.D."/>
        </authorList>
    </citation>
    <scope>NUCLEOTIDE SEQUENCE</scope>
    <source>
        <strain evidence="3">RHA1</strain>
        <plasmid evidence="3">pRHL2</plasmid>
    </source>
</reference>
<dbReference type="AlphaFoldDB" id="Q75WN4"/>
<reference evidence="7" key="3">
    <citation type="journal article" date="2006" name="Proc. Natl. Acad. Sci. U.S.A.">
        <title>The complete genome of Rhodococcus sp. RHA1 provides insights into a catabolic powerhouse.</title>
        <authorList>
            <person name="McLeod M.P."/>
            <person name="Warren R.L."/>
            <person name="Hsiao W.W.L."/>
            <person name="Araki N."/>
            <person name="Myhre M."/>
            <person name="Fernandes C."/>
            <person name="Miyazawa D."/>
            <person name="Wong W."/>
            <person name="Lillquist A.L."/>
            <person name="Wang D."/>
            <person name="Dosanjh M."/>
            <person name="Hara H."/>
            <person name="Petrescu A."/>
            <person name="Morin R.D."/>
            <person name="Yang G."/>
            <person name="Stott J.M."/>
            <person name="Schein J.E."/>
            <person name="Shin H."/>
            <person name="Smailus D."/>
            <person name="Siddiqui A.S."/>
            <person name="Marra M.A."/>
            <person name="Jones S.J.M."/>
            <person name="Holt R."/>
            <person name="Brinkman F.S.L."/>
            <person name="Miyauchi K."/>
            <person name="Fukuda M."/>
            <person name="Davies J.E."/>
            <person name="Mohn W.W."/>
            <person name="Eltis L.D."/>
        </authorList>
    </citation>
    <scope>NUCLEOTIDE SEQUENCE [LARGE SCALE GENOMIC DNA]</scope>
    <source>
        <strain evidence="7">RHA1</strain>
    </source>
</reference>
<dbReference type="KEGG" id="rha:RHA1_ro10144"/>
<dbReference type="GO" id="GO:0018687">
    <property type="term" value="F:biphenyl 2,3-dioxygenase activity"/>
    <property type="evidence" value="ECO:0007669"/>
    <property type="project" value="UniProtKB-EC"/>
</dbReference>
<organism evidence="6">
    <name type="scientific">Rhodococcus jostii (strain RHA1)</name>
    <dbReference type="NCBI Taxonomy" id="101510"/>
    <lineage>
        <taxon>Bacteria</taxon>
        <taxon>Bacillati</taxon>
        <taxon>Actinomycetota</taxon>
        <taxon>Actinomycetes</taxon>
        <taxon>Mycobacteriales</taxon>
        <taxon>Nocardiaceae</taxon>
        <taxon>Rhodococcus</taxon>
    </lineage>
</organism>
<dbReference type="PANTHER" id="PTHR41534:SF2">
    <property type="entry name" value="3-PHENYLPROPIONATE_CINNAMIC ACID DIOXYGENASE SUBUNIT BETA"/>
    <property type="match status" value="1"/>
</dbReference>
<dbReference type="KEGG" id="rha:RHA1_ro10134"/>
<reference evidence="5" key="1">
    <citation type="submission" date="2003-09" db="EMBL/GenBank/DDBJ databases">
        <title>Diversity and Characterization of Aromatic Ring Hydroxylation Dioxygenase Genes in Rhodococcus sp. Strain RHA1.</title>
        <authorList>
            <person name="Iwasaki T."/>
            <person name="Miyauchi K."/>
            <person name="Masai E."/>
            <person name="Fukuda M."/>
        </authorList>
    </citation>
    <scope>NUCLEOTIDE SEQUENCE</scope>
    <source>
        <strain evidence="5">RHA1</strain>
    </source>
</reference>
<keyword evidence="6" id="KW-0223">Dioxygenase</keyword>
<evidence type="ECO:0000313" key="5">
    <source>
        <dbReference type="EMBL" id="BAC92713.1"/>
    </source>
</evidence>
<dbReference type="HOGENOM" id="CLU_102527_1_1_11"/>
<reference evidence="6" key="2">
    <citation type="submission" date="2003-09" db="EMBL/GenBank/DDBJ databases">
        <title>Diversity and Characterization of Aromatic Ring Hydroxylation Dioxygenase Genes in Rhodococcus sp. Strain RHA1.</title>
        <authorList>
            <person name="Iwasaki T."/>
            <person name="Miyauchi K."/>
            <person name="Eiji M."/>
            <person name="Fukuda M."/>
        </authorList>
    </citation>
    <scope>NUCLEOTIDE SEQUENCE</scope>
    <source>
        <strain evidence="6">RHA1</strain>
    </source>
</reference>
<dbReference type="PATRIC" id="fig|101510.16.peg.8550"/>
<keyword evidence="3" id="KW-0614">Plasmid</keyword>
<evidence type="ECO:0000313" key="4">
    <source>
        <dbReference type="EMBL" id="ABH00337.1"/>
    </source>
</evidence>
<proteinExistence type="inferred from homology"/>
<dbReference type="EMBL" id="AB120955">
    <property type="protein sequence ID" value="BAC92713.1"/>
    <property type="molecule type" value="Genomic_DNA"/>
</dbReference>
<dbReference type="Gene3D" id="3.10.450.50">
    <property type="match status" value="1"/>
</dbReference>
<dbReference type="InterPro" id="IPR032710">
    <property type="entry name" value="NTF2-like_dom_sf"/>
</dbReference>
<evidence type="ECO:0000256" key="2">
    <source>
        <dbReference type="ARBA" id="ARBA00023002"/>
    </source>
</evidence>
<dbReference type="Proteomes" id="UP000008710">
    <property type="component" value="Plasmid pRHL2"/>
</dbReference>
<dbReference type="EMBL" id="CP000433">
    <property type="protein sequence ID" value="ABH00327.1"/>
    <property type="molecule type" value="Genomic_DNA"/>
</dbReference>
<evidence type="ECO:0000256" key="1">
    <source>
        <dbReference type="ARBA" id="ARBA00009570"/>
    </source>
</evidence>
<dbReference type="NCBIfam" id="NF007479">
    <property type="entry name" value="PRK10069.1"/>
    <property type="match status" value="1"/>
</dbReference>
<dbReference type="GO" id="GO:0019380">
    <property type="term" value="P:3-phenylpropionate catabolic process"/>
    <property type="evidence" value="ECO:0007669"/>
    <property type="project" value="TreeGrafter"/>
</dbReference>
<dbReference type="Pfam" id="PF00866">
    <property type="entry name" value="Ring_hydroxyl_B"/>
    <property type="match status" value="1"/>
</dbReference>
<accession>Q75WN4</accession>
<evidence type="ECO:0000313" key="6">
    <source>
        <dbReference type="EMBL" id="BAC92719.1"/>
    </source>
</evidence>
<evidence type="ECO:0000313" key="3">
    <source>
        <dbReference type="EMBL" id="ABH00327.1"/>
    </source>
</evidence>
<keyword evidence="2 3" id="KW-0560">Oxidoreductase</keyword>
<dbReference type="InterPro" id="IPR000391">
    <property type="entry name" value="Rng_hydr_dOase-bsu"/>
</dbReference>
<geneLocation type="plasmid" evidence="3 7">
    <name>pRHL2</name>
</geneLocation>